<organism evidence="1">
    <name type="scientific">Salmonella enterica I</name>
    <dbReference type="NCBI Taxonomy" id="59201"/>
    <lineage>
        <taxon>Bacteria</taxon>
        <taxon>Pseudomonadati</taxon>
        <taxon>Pseudomonadota</taxon>
        <taxon>Gammaproteobacteria</taxon>
        <taxon>Enterobacterales</taxon>
        <taxon>Enterobacteriaceae</taxon>
        <taxon>Salmonella</taxon>
    </lineage>
</organism>
<protein>
    <submittedName>
        <fullName evidence="1">Uncharacterized protein</fullName>
    </submittedName>
</protein>
<reference evidence="1" key="1">
    <citation type="submission" date="2018-06" db="EMBL/GenBank/DDBJ databases">
        <authorList>
            <person name="Ashton P.M."/>
            <person name="Dallman T."/>
            <person name="Nair S."/>
            <person name="De Pinna E."/>
            <person name="Peters T."/>
            <person name="Grant K."/>
        </authorList>
    </citation>
    <scope>NUCLEOTIDE SEQUENCE [LARGE SCALE GENOMIC DNA]</scope>
    <source>
        <strain evidence="1">310211</strain>
    </source>
</reference>
<evidence type="ECO:0000313" key="1">
    <source>
        <dbReference type="EMBL" id="EAA1980368.1"/>
    </source>
</evidence>
<gene>
    <name evidence="1" type="ORF">DM051_24410</name>
</gene>
<sequence length="59" mass="6720">MSPDAGKIRLQPGRRLKNNQSISTSDRNDAIDWFVDDGNARQSWPEGKSSGYLLSCFWF</sequence>
<dbReference type="Proteomes" id="UP000839671">
    <property type="component" value="Unassembled WGS sequence"/>
</dbReference>
<accession>A0A3T7S5C0</accession>
<dbReference type="AlphaFoldDB" id="A0A3T7S5C0"/>
<comment type="caution">
    <text evidence="1">The sequence shown here is derived from an EMBL/GenBank/DDBJ whole genome shotgun (WGS) entry which is preliminary data.</text>
</comment>
<name>A0A3T7S5C0_SALET</name>
<dbReference type="EMBL" id="AAAATI010000043">
    <property type="protein sequence ID" value="EAA1980368.1"/>
    <property type="molecule type" value="Genomic_DNA"/>
</dbReference>
<proteinExistence type="predicted"/>